<keyword evidence="6" id="KW-0479">Metal-binding</keyword>
<dbReference type="GO" id="GO:0007160">
    <property type="term" value="P:cell-matrix adhesion"/>
    <property type="evidence" value="ECO:0007669"/>
    <property type="project" value="TreeGrafter"/>
</dbReference>
<dbReference type="Gene3D" id="2.10.25.10">
    <property type="entry name" value="Laminin"/>
    <property type="match status" value="4"/>
</dbReference>
<feature type="chain" id="PRO_5041706821" description="Integrin beta" evidence="21">
    <location>
        <begin position="23"/>
        <end position="774"/>
    </location>
</feature>
<dbReference type="InterPro" id="IPR032695">
    <property type="entry name" value="Integrin_dom_sf"/>
</dbReference>
<dbReference type="InterPro" id="IPR036465">
    <property type="entry name" value="vWFA_dom_sf"/>
</dbReference>
<dbReference type="GO" id="GO:0033627">
    <property type="term" value="P:cell adhesion mediated by integrin"/>
    <property type="evidence" value="ECO:0007669"/>
    <property type="project" value="TreeGrafter"/>
</dbReference>
<dbReference type="GeneID" id="129346169"/>
<keyword evidence="7 21" id="KW-0732">Signal</keyword>
<feature type="disulfide bond" evidence="18">
    <location>
        <begin position="627"/>
        <end position="636"/>
    </location>
</feature>
<dbReference type="AlphaFoldDB" id="A0AA97KP03"/>
<dbReference type="PANTHER" id="PTHR10082:SF36">
    <property type="entry name" value="INTEGRIN BETA-7"/>
    <property type="match status" value="1"/>
</dbReference>
<feature type="disulfide bond" evidence="18">
    <location>
        <begin position="528"/>
        <end position="557"/>
    </location>
</feature>
<dbReference type="InterPro" id="IPR036349">
    <property type="entry name" value="Integrin_bsu_tail_dom_sf"/>
</dbReference>
<keyword evidence="12 20" id="KW-1133">Transmembrane helix</keyword>
<evidence type="ECO:0000313" key="26">
    <source>
        <dbReference type="Proteomes" id="UP001190640"/>
    </source>
</evidence>
<feature type="domain" description="PSI" evidence="23">
    <location>
        <begin position="30"/>
        <end position="78"/>
    </location>
</feature>
<keyword evidence="4" id="KW-0245">EGF-like domain</keyword>
<feature type="disulfide bond" evidence="18">
    <location>
        <begin position="603"/>
        <end position="648"/>
    </location>
</feature>
<evidence type="ECO:0000256" key="8">
    <source>
        <dbReference type="ARBA" id="ARBA00022737"/>
    </source>
</evidence>
<keyword evidence="3" id="KW-1003">Cell membrane</keyword>
<sequence length="774" mass="85029">MLLLRWILKLWFLFLLIATVCGKKTSDVGSCQPRPSCHECIRSHPSCAWCKQLDFVQAEESDTARCAPRLELERRGCLPSEVMDPRGKLHTLEDRPLSKSNQYDSITQLAPQRIALQLRPGEEQRFTVRFRRAEGYPVDLYYLMDLSHSMKDDLENIKRLGSDLLTALRNITNSVKIGFGSFVDKTVLPYVSTAPKKWLHPCPIADEPCQSPFSYRHVLALTDNASEFESTVSQQFVSGNLDPAEGGFDAIMQVAACKEQIGWRDVTRLLVFTSDGTWHTAGDGKLGGIYMPNDGRCHLDKNGLYTESHLYDYPSVGHLAEVLSESNIQPIFAVTGTRLLMYEELSKLIPKSAVGELKEDSSNVVQLILDAYNSLSSTVNLEHSSDLPPGVTIAYDSHCGDSETFGRAQGGECSGVHINQLVQFTVRINATTCLPATQDLVLRVLGVGEELRVQLSTACECQCGDVQPSAPHCSGGQGNLTCGICSCQEGYIGRLCECKPEDLNDPEAGCRDGNSTGPICNGKGQCVCGKCQCNTHASGPFCECDNTGCERHNGELCAGNGQCRCGICECRSNYTGGACECSLDTSGCMRDGAVCSDHGRCVCNRCHCEAGWLGSHCSHCAECRTPCEQHRDCAECKALGTGPLSENCSVSCNQTVRVLPASAVDERWCKMTARDGSLLIYLMEKDETGGITLTVNSQEGISDQTFKLVLSLVLGLVGFGVLLIVLYRIVIDIWDRREVKRFEEECRRAKGNEVNNPLFRRATTTVINPKYRKD</sequence>
<evidence type="ECO:0000259" key="23">
    <source>
        <dbReference type="SMART" id="SM00423"/>
    </source>
</evidence>
<dbReference type="RefSeq" id="XP_054859446.1">
    <property type="nucleotide sequence ID" value="XM_055003471.1"/>
</dbReference>
<evidence type="ECO:0000256" key="1">
    <source>
        <dbReference type="ARBA" id="ARBA00004251"/>
    </source>
</evidence>
<feature type="disulfide bond" evidence="18">
    <location>
        <begin position="40"/>
        <end position="77"/>
    </location>
</feature>
<dbReference type="Pfam" id="PF17205">
    <property type="entry name" value="PSI_integrin"/>
    <property type="match status" value="1"/>
</dbReference>
<evidence type="ECO:0000259" key="25">
    <source>
        <dbReference type="SMART" id="SM01242"/>
    </source>
</evidence>
<dbReference type="InterPro" id="IPR016201">
    <property type="entry name" value="PSI"/>
</dbReference>
<evidence type="ECO:0000256" key="11">
    <source>
        <dbReference type="ARBA" id="ARBA00022889"/>
    </source>
</evidence>
<dbReference type="InterPro" id="IPR015812">
    <property type="entry name" value="Integrin_bsu"/>
</dbReference>
<dbReference type="KEGG" id="emc:129346169"/>
<dbReference type="SUPFAM" id="SSF103575">
    <property type="entry name" value="Plexin repeat"/>
    <property type="match status" value="1"/>
</dbReference>
<dbReference type="SMART" id="SM00187">
    <property type="entry name" value="INB"/>
    <property type="match status" value="1"/>
</dbReference>
<evidence type="ECO:0000256" key="16">
    <source>
        <dbReference type="ARBA" id="ARBA00023170"/>
    </source>
</evidence>
<dbReference type="Pfam" id="PF23105">
    <property type="entry name" value="EGF_integrin"/>
    <property type="match status" value="1"/>
</dbReference>
<dbReference type="SUPFAM" id="SSF69179">
    <property type="entry name" value="Integrin domains"/>
    <property type="match status" value="1"/>
</dbReference>
<keyword evidence="15 18" id="KW-1015">Disulfide bond</keyword>
<feature type="disulfide bond" evidence="18">
    <location>
        <begin position="526"/>
        <end position="531"/>
    </location>
</feature>
<dbReference type="GO" id="GO:0098609">
    <property type="term" value="P:cell-cell adhesion"/>
    <property type="evidence" value="ECO:0007669"/>
    <property type="project" value="TreeGrafter"/>
</dbReference>
<keyword evidence="17" id="KW-0325">Glycoprotein</keyword>
<keyword evidence="26" id="KW-1185">Reference proteome</keyword>
<evidence type="ECO:0000259" key="24">
    <source>
        <dbReference type="SMART" id="SM01241"/>
    </source>
</evidence>
<feature type="signal peptide" evidence="21">
    <location>
        <begin position="1"/>
        <end position="22"/>
    </location>
</feature>
<dbReference type="SMART" id="SM00423">
    <property type="entry name" value="PSI"/>
    <property type="match status" value="1"/>
</dbReference>
<dbReference type="PANTHER" id="PTHR10082">
    <property type="entry name" value="INTEGRIN BETA SUBUNIT"/>
    <property type="match status" value="1"/>
</dbReference>
<dbReference type="Gene3D" id="3.40.50.410">
    <property type="entry name" value="von Willebrand factor, type A domain"/>
    <property type="match status" value="1"/>
</dbReference>
<evidence type="ECO:0000313" key="27">
    <source>
        <dbReference type="RefSeq" id="XP_054859446.1"/>
    </source>
</evidence>
<feature type="disulfide bond" evidence="18">
    <location>
        <begin position="544"/>
        <end position="549"/>
    </location>
</feature>
<feature type="transmembrane region" description="Helical" evidence="20">
    <location>
        <begin position="708"/>
        <end position="731"/>
    </location>
</feature>
<feature type="disulfide bond" evidence="18">
    <location>
        <begin position="570"/>
        <end position="579"/>
    </location>
</feature>
<keyword evidence="13 19" id="KW-0401">Integrin</keyword>
<dbReference type="InterPro" id="IPR057243">
    <property type="entry name" value="Integrin_I-EGF_CS"/>
</dbReference>
<feature type="disulfide bond" evidence="18">
    <location>
        <begin position="581"/>
        <end position="588"/>
    </location>
</feature>
<dbReference type="Pfam" id="PF07974">
    <property type="entry name" value="EGF_2"/>
    <property type="match status" value="1"/>
</dbReference>
<evidence type="ECO:0000256" key="18">
    <source>
        <dbReference type="PIRSR" id="PIRSR002512-1"/>
    </source>
</evidence>
<evidence type="ECO:0000256" key="10">
    <source>
        <dbReference type="ARBA" id="ARBA00022842"/>
    </source>
</evidence>
<evidence type="ECO:0000256" key="5">
    <source>
        <dbReference type="ARBA" id="ARBA00022692"/>
    </source>
</evidence>
<evidence type="ECO:0000259" key="22">
    <source>
        <dbReference type="SMART" id="SM00187"/>
    </source>
</evidence>
<evidence type="ECO:0000256" key="14">
    <source>
        <dbReference type="ARBA" id="ARBA00023136"/>
    </source>
</evidence>
<dbReference type="Gene3D" id="1.20.5.100">
    <property type="entry name" value="Cytochrome c1, transmembrane anchor, C-terminal"/>
    <property type="match status" value="1"/>
</dbReference>
<feature type="disulfide bond" evidence="18">
    <location>
        <begin position="202"/>
        <end position="209"/>
    </location>
</feature>
<dbReference type="CTD" id="3695"/>
<dbReference type="InterPro" id="IPR012896">
    <property type="entry name" value="Integrin_bsu_tail"/>
</dbReference>
<dbReference type="Gene3D" id="2.60.40.1510">
    <property type="entry name" value="ntegrin, alpha v. Chain A, domain 3"/>
    <property type="match status" value="1"/>
</dbReference>
<feature type="domain" description="Integrin beta subunit VWA" evidence="22">
    <location>
        <begin position="36"/>
        <end position="461"/>
    </location>
</feature>
<evidence type="ECO:0000256" key="15">
    <source>
        <dbReference type="ARBA" id="ARBA00023157"/>
    </source>
</evidence>
<feature type="domain" description="Integrin beta subunit cytoplasmic" evidence="24">
    <location>
        <begin position="728"/>
        <end position="774"/>
    </location>
</feature>
<dbReference type="InterPro" id="IPR014836">
    <property type="entry name" value="Integrin_bsu_cyt_dom"/>
</dbReference>
<feature type="disulfide bond" evidence="18">
    <location>
        <begin position="608"/>
        <end position="617"/>
    </location>
</feature>
<feature type="disulfide bond" evidence="18">
    <location>
        <begin position="473"/>
        <end position="485"/>
    </location>
</feature>
<dbReference type="GO" id="GO:0005178">
    <property type="term" value="F:integrin binding"/>
    <property type="evidence" value="ECO:0007669"/>
    <property type="project" value="TreeGrafter"/>
</dbReference>
<feature type="disulfide bond" evidence="18">
    <location>
        <begin position="50"/>
        <end position="66"/>
    </location>
</feature>
<keyword evidence="9" id="KW-0106">Calcium</keyword>
<evidence type="ECO:0000256" key="21">
    <source>
        <dbReference type="SAM" id="SignalP"/>
    </source>
</evidence>
<dbReference type="GO" id="GO:0009986">
    <property type="term" value="C:cell surface"/>
    <property type="evidence" value="ECO:0007669"/>
    <property type="project" value="TreeGrafter"/>
</dbReference>
<dbReference type="GO" id="GO:0008305">
    <property type="term" value="C:integrin complex"/>
    <property type="evidence" value="ECO:0007669"/>
    <property type="project" value="TreeGrafter"/>
</dbReference>
<feature type="disulfide bond" evidence="18">
    <location>
        <begin position="601"/>
        <end position="606"/>
    </location>
</feature>
<feature type="disulfide bond" evidence="18">
    <location>
        <begin position="37"/>
        <end position="47"/>
    </location>
</feature>
<dbReference type="GO" id="GO:0050900">
    <property type="term" value="P:leukocyte migration"/>
    <property type="evidence" value="ECO:0007669"/>
    <property type="project" value="TreeGrafter"/>
</dbReference>
<dbReference type="FunFam" id="2.10.25.10:FF:000305">
    <property type="entry name" value="Integrin beta"/>
    <property type="match status" value="1"/>
</dbReference>
<evidence type="ECO:0000256" key="6">
    <source>
        <dbReference type="ARBA" id="ARBA00022723"/>
    </source>
</evidence>
<dbReference type="Pfam" id="PF08725">
    <property type="entry name" value="Integrin_b_cyt"/>
    <property type="match status" value="1"/>
</dbReference>
<feature type="disulfide bond" evidence="18">
    <location>
        <begin position="565"/>
        <end position="595"/>
    </location>
</feature>
<dbReference type="Proteomes" id="UP001190640">
    <property type="component" value="Chromosome 19"/>
</dbReference>
<dbReference type="PROSITE" id="PS00243">
    <property type="entry name" value="I_EGF_1"/>
    <property type="match status" value="1"/>
</dbReference>
<proteinExistence type="inferred from homology"/>
<dbReference type="PRINTS" id="PR01186">
    <property type="entry name" value="INTEGRINB"/>
</dbReference>
<protein>
    <recommendedName>
        <fullName evidence="19">Integrin beta</fullName>
    </recommendedName>
</protein>
<organism evidence="26 27">
    <name type="scientific">Eublepharis macularius</name>
    <name type="common">Leopard gecko</name>
    <name type="synonym">Cyrtodactylus macularius</name>
    <dbReference type="NCBI Taxonomy" id="481883"/>
    <lineage>
        <taxon>Eukaryota</taxon>
        <taxon>Metazoa</taxon>
        <taxon>Chordata</taxon>
        <taxon>Craniata</taxon>
        <taxon>Vertebrata</taxon>
        <taxon>Euteleostomi</taxon>
        <taxon>Lepidosauria</taxon>
        <taxon>Squamata</taxon>
        <taxon>Bifurcata</taxon>
        <taxon>Gekkota</taxon>
        <taxon>Eublepharidae</taxon>
        <taxon>Eublepharinae</taxon>
        <taxon>Eublepharis</taxon>
    </lineage>
</organism>
<evidence type="ECO:0000256" key="12">
    <source>
        <dbReference type="ARBA" id="ARBA00022989"/>
    </source>
</evidence>
<dbReference type="InterPro" id="IPR033760">
    <property type="entry name" value="Integrin_beta_N"/>
</dbReference>
<dbReference type="SUPFAM" id="SSF53300">
    <property type="entry name" value="vWA-like"/>
    <property type="match status" value="1"/>
</dbReference>
<keyword evidence="8" id="KW-0677">Repeat</keyword>
<keyword evidence="10" id="KW-0460">Magnesium</keyword>
<dbReference type="InterPro" id="IPR013111">
    <property type="entry name" value="EGF_extracell"/>
</dbReference>
<dbReference type="FunFam" id="2.10.25.10:FF:000304">
    <property type="entry name" value="Integrin beta"/>
    <property type="match status" value="1"/>
</dbReference>
<evidence type="ECO:0000256" key="4">
    <source>
        <dbReference type="ARBA" id="ARBA00022536"/>
    </source>
</evidence>
<dbReference type="InterPro" id="IPR057073">
    <property type="entry name" value="EGF_integrin_2"/>
</dbReference>
<feature type="disulfide bond" evidence="18">
    <location>
        <begin position="257"/>
        <end position="297"/>
    </location>
</feature>
<feature type="disulfide bond" evidence="18">
    <location>
        <begin position="482"/>
        <end position="520"/>
    </location>
</feature>
<keyword evidence="11 19" id="KW-0130">Cell adhesion</keyword>
<dbReference type="SUPFAM" id="SSF57196">
    <property type="entry name" value="EGF/Laminin"/>
    <property type="match status" value="1"/>
</dbReference>
<keyword evidence="16" id="KW-0675">Receptor</keyword>
<evidence type="ECO:0000256" key="9">
    <source>
        <dbReference type="ARBA" id="ARBA00022837"/>
    </source>
</evidence>
<comment type="subcellular location">
    <subcellularLocation>
        <location evidence="1 19">Cell membrane</location>
        <topology evidence="1 19">Single-pass type I membrane protein</topology>
    </subcellularLocation>
</comment>
<feature type="disulfide bond" evidence="18">
    <location>
        <begin position="487"/>
        <end position="496"/>
    </location>
</feature>
<keyword evidence="14 20" id="KW-0472">Membrane</keyword>
<keyword evidence="5 19" id="KW-0812">Transmembrane</keyword>
<dbReference type="FunFam" id="3.40.50.410:FF:000002">
    <property type="entry name" value="Integrin beta"/>
    <property type="match status" value="1"/>
</dbReference>
<feature type="disulfide bond" evidence="18">
    <location>
        <begin position="399"/>
        <end position="413"/>
    </location>
</feature>
<evidence type="ECO:0000256" key="2">
    <source>
        <dbReference type="ARBA" id="ARBA00007449"/>
    </source>
</evidence>
<accession>A0AA97KP03</accession>
<feature type="domain" description="Integrin beta subunit tail" evidence="25">
    <location>
        <begin position="627"/>
        <end position="706"/>
    </location>
</feature>
<reference evidence="27" key="1">
    <citation type="submission" date="2025-08" db="UniProtKB">
        <authorList>
            <consortium name="RefSeq"/>
        </authorList>
    </citation>
    <scope>IDENTIFICATION</scope>
    <source>
        <tissue evidence="27">Blood</tissue>
    </source>
</reference>
<dbReference type="SMART" id="SM01241">
    <property type="entry name" value="Integrin_b_cyt"/>
    <property type="match status" value="1"/>
</dbReference>
<dbReference type="Pfam" id="PF00362">
    <property type="entry name" value="Integrin_beta"/>
    <property type="match status" value="1"/>
</dbReference>
<comment type="similarity">
    <text evidence="2 19">Belongs to the integrin beta chain family.</text>
</comment>
<gene>
    <name evidence="27" type="primary">ITGB7</name>
</gene>
<dbReference type="GO" id="GO:0007229">
    <property type="term" value="P:integrin-mediated signaling pathway"/>
    <property type="evidence" value="ECO:0007669"/>
    <property type="project" value="UniProtKB-KW"/>
</dbReference>
<dbReference type="GO" id="GO:0005925">
    <property type="term" value="C:focal adhesion"/>
    <property type="evidence" value="ECO:0007669"/>
    <property type="project" value="TreeGrafter"/>
</dbReference>
<name>A0AA97KP03_EUBMA</name>
<feature type="disulfide bond" evidence="18">
    <location>
        <begin position="459"/>
        <end position="463"/>
    </location>
</feature>
<dbReference type="PIRSF" id="PIRSF002512">
    <property type="entry name" value="Integrin_B"/>
    <property type="match status" value="1"/>
</dbReference>
<feature type="disulfide bond" evidence="18">
    <location>
        <begin position="433"/>
        <end position="669"/>
    </location>
</feature>
<evidence type="ECO:0000256" key="17">
    <source>
        <dbReference type="ARBA" id="ARBA00023180"/>
    </source>
</evidence>
<dbReference type="Gene3D" id="3.30.1680.10">
    <property type="entry name" value="ligand-binding face of the semaphorins, domain 2"/>
    <property type="match status" value="1"/>
</dbReference>
<dbReference type="SUPFAM" id="SSF69687">
    <property type="entry name" value="Integrin beta tail domain"/>
    <property type="match status" value="1"/>
</dbReference>
<feature type="disulfide bond" evidence="18">
    <location>
        <begin position="533"/>
        <end position="542"/>
    </location>
</feature>
<evidence type="ECO:0000256" key="13">
    <source>
        <dbReference type="ARBA" id="ARBA00023037"/>
    </source>
</evidence>
<dbReference type="GO" id="GO:0046872">
    <property type="term" value="F:metal ion binding"/>
    <property type="evidence" value="ECO:0007669"/>
    <property type="project" value="UniProtKB-KW"/>
</dbReference>
<evidence type="ECO:0000256" key="7">
    <source>
        <dbReference type="ARBA" id="ARBA00022729"/>
    </source>
</evidence>
<evidence type="ECO:0000256" key="20">
    <source>
        <dbReference type="SAM" id="Phobius"/>
    </source>
</evidence>
<feature type="disulfide bond" evidence="18">
    <location>
        <begin position="563"/>
        <end position="568"/>
    </location>
</feature>
<evidence type="ECO:0000256" key="3">
    <source>
        <dbReference type="ARBA" id="ARBA00022475"/>
    </source>
</evidence>
<evidence type="ECO:0000256" key="19">
    <source>
        <dbReference type="RuleBase" id="RU000633"/>
    </source>
</evidence>
<dbReference type="InterPro" id="IPR002369">
    <property type="entry name" value="Integrin_bsu_VWA"/>
</dbReference>
<feature type="disulfide bond" evidence="18">
    <location>
        <begin position="498"/>
        <end position="510"/>
    </location>
</feature>
<dbReference type="PROSITE" id="PS52047">
    <property type="entry name" value="I_EGF_2"/>
    <property type="match status" value="3"/>
</dbReference>
<dbReference type="SMART" id="SM01242">
    <property type="entry name" value="Integrin_B_tail"/>
    <property type="match status" value="1"/>
</dbReference>